<dbReference type="STRING" id="45074.Lsan_2951"/>
<dbReference type="InterPro" id="IPR051313">
    <property type="entry name" value="Bact_iron-sidero_bind"/>
</dbReference>
<evidence type="ECO:0000256" key="3">
    <source>
        <dbReference type="ARBA" id="ARBA00022448"/>
    </source>
</evidence>
<dbReference type="Gene3D" id="3.40.50.1980">
    <property type="entry name" value="Nitrogenase molybdenum iron protein domain"/>
    <property type="match status" value="2"/>
</dbReference>
<dbReference type="PROSITE" id="PS50983">
    <property type="entry name" value="FE_B12_PBP"/>
    <property type="match status" value="1"/>
</dbReference>
<evidence type="ECO:0000256" key="6">
    <source>
        <dbReference type="SAM" id="SignalP"/>
    </source>
</evidence>
<dbReference type="EMBL" id="LNYU01000081">
    <property type="protein sequence ID" value="KTD56791.1"/>
    <property type="molecule type" value="Genomic_DNA"/>
</dbReference>
<proteinExistence type="inferred from homology"/>
<dbReference type="PANTHER" id="PTHR30532">
    <property type="entry name" value="IRON III DICITRATE-BINDING PERIPLASMIC PROTEIN"/>
    <property type="match status" value="1"/>
</dbReference>
<dbReference type="PANTHER" id="PTHR30532:SF29">
    <property type="entry name" value="FE(3+) DICITRATE-BINDING PERIPLASMIC PROTEIN"/>
    <property type="match status" value="1"/>
</dbReference>
<gene>
    <name evidence="8" type="ORF">Lsan_2951</name>
</gene>
<evidence type="ECO:0000256" key="5">
    <source>
        <dbReference type="ARBA" id="ARBA00022729"/>
    </source>
</evidence>
<evidence type="ECO:0000256" key="4">
    <source>
        <dbReference type="ARBA" id="ARBA00022496"/>
    </source>
</evidence>
<keyword evidence="4" id="KW-0410">Iron transport</keyword>
<keyword evidence="5 6" id="KW-0732">Signal</keyword>
<dbReference type="GO" id="GO:0030288">
    <property type="term" value="C:outer membrane-bounded periplasmic space"/>
    <property type="evidence" value="ECO:0007669"/>
    <property type="project" value="TreeGrafter"/>
</dbReference>
<dbReference type="InterPro" id="IPR002491">
    <property type="entry name" value="ABC_transptr_periplasmic_BD"/>
</dbReference>
<evidence type="ECO:0000259" key="7">
    <source>
        <dbReference type="PROSITE" id="PS50983"/>
    </source>
</evidence>
<name>A0A0W0YIX8_9GAMM</name>
<evidence type="ECO:0000256" key="2">
    <source>
        <dbReference type="ARBA" id="ARBA00008814"/>
    </source>
</evidence>
<reference evidence="8 9" key="1">
    <citation type="submission" date="2015-11" db="EMBL/GenBank/DDBJ databases">
        <title>Genomic analysis of 38 Legionella species identifies large and diverse effector repertoires.</title>
        <authorList>
            <person name="Burstein D."/>
            <person name="Amaro F."/>
            <person name="Zusman T."/>
            <person name="Lifshitz Z."/>
            <person name="Cohen O."/>
            <person name="Gilbert J.A."/>
            <person name="Pupko T."/>
            <person name="Shuman H.A."/>
            <person name="Segal G."/>
        </authorList>
    </citation>
    <scope>NUCLEOTIDE SEQUENCE [LARGE SCALE GENOMIC DNA]</scope>
    <source>
        <strain evidence="8 9">SC-63-C7</strain>
    </source>
</reference>
<keyword evidence="3" id="KW-0813">Transport</keyword>
<keyword evidence="9" id="KW-1185">Reference proteome</keyword>
<protein>
    <submittedName>
        <fullName evidence="8">Periplasmic binding protein</fullName>
    </submittedName>
</protein>
<dbReference type="PATRIC" id="fig|45074.5.peg.3175"/>
<dbReference type="Pfam" id="PF01497">
    <property type="entry name" value="Peripla_BP_2"/>
    <property type="match status" value="1"/>
</dbReference>
<feature type="signal peptide" evidence="6">
    <location>
        <begin position="1"/>
        <end position="29"/>
    </location>
</feature>
<comment type="similarity">
    <text evidence="2">Belongs to the bacterial solute-binding protein 8 family.</text>
</comment>
<dbReference type="AlphaFoldDB" id="A0A0W0YIX8"/>
<accession>A0A0W0YIX8</accession>
<sequence length="317" mass="35042">MCEMMFKIKQYWQAICFSFVVILCNFAHASTQAQMNQTVTPKRIVVLEFSLLDNLNQLSLKPVGVGTSGFLYEGADPEYLEPIIAKTPSVGAREAPNLEAIASLKPDLIIGDIDFNQAIQAQLEKIAPTILLKGIFGLPEQQIENLKIIAQKTNTISQVPSIVANYQKQYTVAQKLAKKGGSSKVLIGFPTANNSFNALAHNSITSQILDQFGKHNMISESTSSQLYELSVEGLLRKNPDQIVILLTGNDRSAFVNFQKNPLWQQLTAVKNHKVYFADRNIWGKSHGLKALTLMYQEGIQTGFLGNTPTKEIIAIAN</sequence>
<dbReference type="CDD" id="cd01146">
    <property type="entry name" value="FhuD"/>
    <property type="match status" value="1"/>
</dbReference>
<comment type="subcellular location">
    <subcellularLocation>
        <location evidence="1">Cell envelope</location>
    </subcellularLocation>
</comment>
<keyword evidence="4" id="KW-0408">Iron</keyword>
<evidence type="ECO:0000313" key="8">
    <source>
        <dbReference type="EMBL" id="KTD56791.1"/>
    </source>
</evidence>
<feature type="chain" id="PRO_5006917729" evidence="6">
    <location>
        <begin position="30"/>
        <end position="317"/>
    </location>
</feature>
<organism evidence="8 9">
    <name type="scientific">Legionella santicrucis</name>
    <dbReference type="NCBI Taxonomy" id="45074"/>
    <lineage>
        <taxon>Bacteria</taxon>
        <taxon>Pseudomonadati</taxon>
        <taxon>Pseudomonadota</taxon>
        <taxon>Gammaproteobacteria</taxon>
        <taxon>Legionellales</taxon>
        <taxon>Legionellaceae</taxon>
        <taxon>Legionella</taxon>
    </lineage>
</organism>
<keyword evidence="4" id="KW-0406">Ion transport</keyword>
<dbReference type="Proteomes" id="UP000054703">
    <property type="component" value="Unassembled WGS sequence"/>
</dbReference>
<evidence type="ECO:0000313" key="9">
    <source>
        <dbReference type="Proteomes" id="UP000054703"/>
    </source>
</evidence>
<comment type="caution">
    <text evidence="8">The sequence shown here is derived from an EMBL/GenBank/DDBJ whole genome shotgun (WGS) entry which is preliminary data.</text>
</comment>
<dbReference type="GO" id="GO:1901678">
    <property type="term" value="P:iron coordination entity transport"/>
    <property type="evidence" value="ECO:0007669"/>
    <property type="project" value="UniProtKB-ARBA"/>
</dbReference>
<evidence type="ECO:0000256" key="1">
    <source>
        <dbReference type="ARBA" id="ARBA00004196"/>
    </source>
</evidence>
<dbReference type="SUPFAM" id="SSF53807">
    <property type="entry name" value="Helical backbone' metal receptor"/>
    <property type="match status" value="1"/>
</dbReference>
<feature type="domain" description="Fe/B12 periplasmic-binding" evidence="7">
    <location>
        <begin position="43"/>
        <end position="307"/>
    </location>
</feature>